<evidence type="ECO:0000313" key="2">
    <source>
        <dbReference type="Proteomes" id="UP001195483"/>
    </source>
</evidence>
<organism evidence="1 2">
    <name type="scientific">Potamilus streckersoni</name>
    <dbReference type="NCBI Taxonomy" id="2493646"/>
    <lineage>
        <taxon>Eukaryota</taxon>
        <taxon>Metazoa</taxon>
        <taxon>Spiralia</taxon>
        <taxon>Lophotrochozoa</taxon>
        <taxon>Mollusca</taxon>
        <taxon>Bivalvia</taxon>
        <taxon>Autobranchia</taxon>
        <taxon>Heteroconchia</taxon>
        <taxon>Palaeoheterodonta</taxon>
        <taxon>Unionida</taxon>
        <taxon>Unionoidea</taxon>
        <taxon>Unionidae</taxon>
        <taxon>Ambleminae</taxon>
        <taxon>Lampsilini</taxon>
        <taxon>Potamilus</taxon>
    </lineage>
</organism>
<sequence>MWMAYHSRPINITLTSTLRSFCHSAKGRWEVIYEFKVRRVYRKLATIDDSRHGEVEKVRGKVFYIKVLDGTTVGCYFWPQG</sequence>
<proteinExistence type="predicted"/>
<reference evidence="1" key="1">
    <citation type="journal article" date="2021" name="Genome Biol. Evol.">
        <title>A High-Quality Reference Genome for a Parasitic Bivalve with Doubly Uniparental Inheritance (Bivalvia: Unionida).</title>
        <authorList>
            <person name="Smith C.H."/>
        </authorList>
    </citation>
    <scope>NUCLEOTIDE SEQUENCE</scope>
    <source>
        <strain evidence="1">CHS0354</strain>
    </source>
</reference>
<comment type="caution">
    <text evidence="1">The sequence shown here is derived from an EMBL/GenBank/DDBJ whole genome shotgun (WGS) entry which is preliminary data.</text>
</comment>
<dbReference type="AlphaFoldDB" id="A0AAE0WAG8"/>
<name>A0AAE0WAG8_9BIVA</name>
<keyword evidence="2" id="KW-1185">Reference proteome</keyword>
<reference evidence="1" key="2">
    <citation type="journal article" date="2021" name="Genome Biol. Evol.">
        <title>Developing a high-quality reference genome for a parasitic bivalve with doubly uniparental inheritance (Bivalvia: Unionida).</title>
        <authorList>
            <person name="Smith C.H."/>
        </authorList>
    </citation>
    <scope>NUCLEOTIDE SEQUENCE</scope>
    <source>
        <strain evidence="1">CHS0354</strain>
        <tissue evidence="1">Mantle</tissue>
    </source>
</reference>
<evidence type="ECO:0000313" key="1">
    <source>
        <dbReference type="EMBL" id="KAK3607411.1"/>
    </source>
</evidence>
<accession>A0AAE0WAG8</accession>
<protein>
    <submittedName>
        <fullName evidence="1">Uncharacterized protein</fullName>
    </submittedName>
</protein>
<reference evidence="1" key="3">
    <citation type="submission" date="2023-05" db="EMBL/GenBank/DDBJ databases">
        <authorList>
            <person name="Smith C.H."/>
        </authorList>
    </citation>
    <scope>NUCLEOTIDE SEQUENCE</scope>
    <source>
        <strain evidence="1">CHS0354</strain>
        <tissue evidence="1">Mantle</tissue>
    </source>
</reference>
<dbReference type="EMBL" id="JAEAOA010000251">
    <property type="protein sequence ID" value="KAK3607411.1"/>
    <property type="molecule type" value="Genomic_DNA"/>
</dbReference>
<dbReference type="Proteomes" id="UP001195483">
    <property type="component" value="Unassembled WGS sequence"/>
</dbReference>
<gene>
    <name evidence="1" type="ORF">CHS0354_003046</name>
</gene>